<keyword evidence="4" id="KW-1185">Reference proteome</keyword>
<dbReference type="InterPro" id="IPR039043">
    <property type="entry name" value="ZFPL1"/>
</dbReference>
<evidence type="ECO:0000259" key="2">
    <source>
        <dbReference type="Pfam" id="PF25998"/>
    </source>
</evidence>
<evidence type="ECO:0000256" key="1">
    <source>
        <dbReference type="SAM" id="Phobius"/>
    </source>
</evidence>
<keyword evidence="1" id="KW-1133">Transmembrane helix</keyword>
<feature type="transmembrane region" description="Helical" evidence="1">
    <location>
        <begin position="226"/>
        <end position="249"/>
    </location>
</feature>
<dbReference type="PANTHER" id="PTHR12981">
    <property type="entry name" value="ZINC FINGER PROTEIN-LIKE 1"/>
    <property type="match status" value="1"/>
</dbReference>
<accession>A0ABR4QGX6</accession>
<protein>
    <submittedName>
        <fullName evidence="3">Zinc finger protein-like 1</fullName>
    </submittedName>
</protein>
<dbReference type="Pfam" id="PF25998">
    <property type="entry name" value="U-box_ZFPL1"/>
    <property type="match status" value="1"/>
</dbReference>
<evidence type="ECO:0000313" key="3">
    <source>
        <dbReference type="EMBL" id="KAL5108837.1"/>
    </source>
</evidence>
<organism evidence="3 4">
    <name type="scientific">Taenia crassiceps</name>
    <dbReference type="NCBI Taxonomy" id="6207"/>
    <lineage>
        <taxon>Eukaryota</taxon>
        <taxon>Metazoa</taxon>
        <taxon>Spiralia</taxon>
        <taxon>Lophotrochozoa</taxon>
        <taxon>Platyhelminthes</taxon>
        <taxon>Cestoda</taxon>
        <taxon>Eucestoda</taxon>
        <taxon>Cyclophyllidea</taxon>
        <taxon>Taeniidae</taxon>
        <taxon>Taenia</taxon>
    </lineage>
</organism>
<gene>
    <name evidence="3" type="ORF">TcWFU_004338</name>
</gene>
<dbReference type="InterPro" id="IPR058730">
    <property type="entry name" value="U-box_ZFPL1-like"/>
</dbReference>
<name>A0ABR4QGX6_9CEST</name>
<dbReference type="EMBL" id="JAKROA010000003">
    <property type="protein sequence ID" value="KAL5108837.1"/>
    <property type="molecule type" value="Genomic_DNA"/>
</dbReference>
<evidence type="ECO:0000313" key="4">
    <source>
        <dbReference type="Proteomes" id="UP001651158"/>
    </source>
</evidence>
<reference evidence="3 4" key="1">
    <citation type="journal article" date="2022" name="Front. Cell. Infect. Microbiol.">
        <title>The Genomes of Two Strains of Taenia crassiceps the Animal Model for the Study of Human Cysticercosis.</title>
        <authorList>
            <person name="Bobes R.J."/>
            <person name="Estrada K."/>
            <person name="Rios-Valencia D.G."/>
            <person name="Calderon-Gallegos A."/>
            <person name="de la Torre P."/>
            <person name="Carrero J.C."/>
            <person name="Sanchez-Flores A."/>
            <person name="Laclette J.P."/>
        </authorList>
    </citation>
    <scope>NUCLEOTIDE SEQUENCE [LARGE SCALE GENOMIC DNA]</scope>
    <source>
        <strain evidence="3">WFUcys</strain>
    </source>
</reference>
<dbReference type="Proteomes" id="UP001651158">
    <property type="component" value="Unassembled WGS sequence"/>
</dbReference>
<feature type="domain" description="ZFPL1-like U-box" evidence="2">
    <location>
        <begin position="23"/>
        <end position="56"/>
    </location>
</feature>
<keyword evidence="1" id="KW-0472">Membrane</keyword>
<comment type="caution">
    <text evidence="3">The sequence shown here is derived from an EMBL/GenBank/DDBJ whole genome shotgun (WGS) entry which is preliminary data.</text>
</comment>
<keyword evidence="1" id="KW-0812">Transmembrane</keyword>
<proteinExistence type="predicted"/>
<dbReference type="PANTHER" id="PTHR12981:SF0">
    <property type="entry name" value="ZINC FINGER PROTEIN-LIKE 1"/>
    <property type="match status" value="1"/>
</dbReference>
<sequence>MERSAPESTITVFHNDYVISSNIFHWQCLDSYASQLPETTAPAGYVCPSCSMCIIPLTNQGGPIAEVLRQKILSSAKWAKPNRQSRAAVQKTKNAIQPKSNETLAIFDDSKLLDTSVDAYASQFLRDQAMVIPPTVLPKPVETVVPIEFPTIGTSSISRLEYKGNCSDEPKPFQKFGNPRNLVNDDDDADKYRRHSVAAFNSDGRVLGFTRCIASALPRLPHRRRILCIFVLVILTCFATILIANLFAIPPPSEDAPMPAQPHLPAGV</sequence>